<accession>A0A6I2GCM7</accession>
<dbReference type="PANTHER" id="PTHR11070">
    <property type="entry name" value="UVRD / RECB / PCRA DNA HELICASE FAMILY MEMBER"/>
    <property type="match status" value="1"/>
</dbReference>
<feature type="binding site" evidence="5">
    <location>
        <begin position="231"/>
        <end position="238"/>
    </location>
    <ligand>
        <name>ATP</name>
        <dbReference type="ChEBI" id="CHEBI:30616"/>
    </ligand>
</feature>
<evidence type="ECO:0000313" key="8">
    <source>
        <dbReference type="Proteomes" id="UP000430975"/>
    </source>
</evidence>
<evidence type="ECO:0000256" key="4">
    <source>
        <dbReference type="ARBA" id="ARBA00022840"/>
    </source>
</evidence>
<dbReference type="PANTHER" id="PTHR11070:SF17">
    <property type="entry name" value="DNA HELICASE IV"/>
    <property type="match status" value="1"/>
</dbReference>
<evidence type="ECO:0000313" key="7">
    <source>
        <dbReference type="EMBL" id="MRI84354.1"/>
    </source>
</evidence>
<sequence length="748" mass="85489">MTEALQQEQAYLQHVYEQLLNSESELSELLERYETEGRAKLSMLASEVRLNFGNDSDTLETFANFETKSREIDQMNLRMETAASLLQKVRQLLKVPYFGKIAVDFLDGDAGETEDFYIGRHGFAKEDSQHLIYDWRSPIAELFYNNDLGPSSYHVNKQRIDVSIEARRQLIVEANQLLNFFDTSVAIQDDVLLEALKQDATSQMTDITSTIQKEQNVIIRDTEHPLLLVNGVAGSGKTSTIMQRIAYLLYSLRSEITSDNVMILSPNRNFIDYISNVLPSLGETNPMNLTFRQLVDQYLIWEIEDEHRYFNRISSAVDDQQVNILRSSAFYEHVKLSGATLAKSGFFNPLTYKGKDIVPVARIQKYFDETPEDNSLQARLQATKQKLLAYWEKRLNTQAKKPKMQNLILTLSEEMQEKYFGSLIADESNANLVKLGRQFLHKKYRKITQALQDNSWLNFHAMFNTVYQDYTGEAYQFARDESFTVDEAVIYLTIMHHFIDKLNIPDMRFVLIDEVQDYSPAQIHLLKDLFTKSEFTMVGDENQAIFNSSIDFDQIKAIFEKENAASAAVGIGGRGAVARAQRGRDYVQRYDLLNSYRSSGAITKAFSGLASTRNEIAITPIRPYGEAPVMKEVENSNDYVELLEILHTQLPKGSQLTLITKTAQQAETLRDLLAEQLPSLTTDKFYQVLPISVSKGLEFDNVLVVDVSADNYQSARDQRILYTAFSRAMDRLFITYQGEASPFIAKLR</sequence>
<evidence type="ECO:0000256" key="1">
    <source>
        <dbReference type="ARBA" id="ARBA00022741"/>
    </source>
</evidence>
<dbReference type="GO" id="GO:0043138">
    <property type="term" value="F:3'-5' DNA helicase activity"/>
    <property type="evidence" value="ECO:0007669"/>
    <property type="project" value="TreeGrafter"/>
</dbReference>
<dbReference type="EMBL" id="WJQS01000001">
    <property type="protein sequence ID" value="MRI84354.1"/>
    <property type="molecule type" value="Genomic_DNA"/>
</dbReference>
<evidence type="ECO:0000256" key="3">
    <source>
        <dbReference type="ARBA" id="ARBA00022806"/>
    </source>
</evidence>
<dbReference type="Proteomes" id="UP000430975">
    <property type="component" value="Unassembled WGS sequence"/>
</dbReference>
<reference evidence="7 8" key="1">
    <citation type="submission" date="2019-11" db="EMBL/GenBank/DDBJ databases">
        <title>Characterisation of Fundicoccus ignavus gen. nov. sp. nov., a novel genus of the family Aerococcaceae isolated from bulk tank milk.</title>
        <authorList>
            <person name="Siebert A."/>
            <person name="Huptas C."/>
            <person name="Wenning M."/>
            <person name="Scherer S."/>
            <person name="Doll E.V."/>
        </authorList>
    </citation>
    <scope>NUCLEOTIDE SEQUENCE [LARGE SCALE GENOMIC DNA]</scope>
    <source>
        <strain evidence="7 8">WS4759</strain>
    </source>
</reference>
<dbReference type="PROSITE" id="PS51198">
    <property type="entry name" value="UVRD_HELICASE_ATP_BIND"/>
    <property type="match status" value="1"/>
</dbReference>
<dbReference type="GO" id="GO:0016787">
    <property type="term" value="F:hydrolase activity"/>
    <property type="evidence" value="ECO:0007669"/>
    <property type="project" value="UniProtKB-UniRule"/>
</dbReference>
<keyword evidence="8" id="KW-1185">Reference proteome</keyword>
<dbReference type="GO" id="GO:0003677">
    <property type="term" value="F:DNA binding"/>
    <property type="evidence" value="ECO:0007669"/>
    <property type="project" value="InterPro"/>
</dbReference>
<dbReference type="Gene3D" id="3.40.50.300">
    <property type="entry name" value="P-loop containing nucleotide triphosphate hydrolases"/>
    <property type="match status" value="2"/>
</dbReference>
<comment type="caution">
    <text evidence="7">The sequence shown here is derived from an EMBL/GenBank/DDBJ whole genome shotgun (WGS) entry which is preliminary data.</text>
</comment>
<dbReference type="Pfam" id="PF13538">
    <property type="entry name" value="UvrD_C_2"/>
    <property type="match status" value="1"/>
</dbReference>
<dbReference type="GO" id="GO:0000725">
    <property type="term" value="P:recombinational repair"/>
    <property type="evidence" value="ECO:0007669"/>
    <property type="project" value="TreeGrafter"/>
</dbReference>
<dbReference type="InterPro" id="IPR014016">
    <property type="entry name" value="UvrD-like_ATP-bd"/>
</dbReference>
<dbReference type="RefSeq" id="WP_153862874.1">
    <property type="nucleotide sequence ID" value="NZ_WJQS01000001.1"/>
</dbReference>
<dbReference type="Pfam" id="PF00580">
    <property type="entry name" value="UvrD-helicase"/>
    <property type="match status" value="1"/>
</dbReference>
<feature type="domain" description="UvrD-like helicase ATP-binding" evidence="6">
    <location>
        <begin position="210"/>
        <end position="599"/>
    </location>
</feature>
<protein>
    <submittedName>
        <fullName evidence="7">AAA family ATPase</fullName>
    </submittedName>
</protein>
<evidence type="ECO:0000256" key="5">
    <source>
        <dbReference type="PROSITE-ProRule" id="PRU00560"/>
    </source>
</evidence>
<dbReference type="InterPro" id="IPR000212">
    <property type="entry name" value="DNA_helicase_UvrD/REP"/>
</dbReference>
<organism evidence="7 8">
    <name type="scientific">Fundicoccus ignavus</name>
    <dbReference type="NCBI Taxonomy" id="2664442"/>
    <lineage>
        <taxon>Bacteria</taxon>
        <taxon>Bacillati</taxon>
        <taxon>Bacillota</taxon>
        <taxon>Bacilli</taxon>
        <taxon>Lactobacillales</taxon>
        <taxon>Aerococcaceae</taxon>
        <taxon>Fundicoccus</taxon>
    </lineage>
</organism>
<dbReference type="AlphaFoldDB" id="A0A6I2GCM7"/>
<dbReference type="GO" id="GO:0005829">
    <property type="term" value="C:cytosol"/>
    <property type="evidence" value="ECO:0007669"/>
    <property type="project" value="TreeGrafter"/>
</dbReference>
<keyword evidence="1 5" id="KW-0547">Nucleotide-binding</keyword>
<dbReference type="InterPro" id="IPR027785">
    <property type="entry name" value="UvrD-like_helicase_C"/>
</dbReference>
<keyword evidence="4 5" id="KW-0067">ATP-binding</keyword>
<evidence type="ECO:0000259" key="6">
    <source>
        <dbReference type="PROSITE" id="PS51198"/>
    </source>
</evidence>
<keyword evidence="2 5" id="KW-0378">Hydrolase</keyword>
<keyword evidence="3 5" id="KW-0347">Helicase</keyword>
<dbReference type="InterPro" id="IPR027417">
    <property type="entry name" value="P-loop_NTPase"/>
</dbReference>
<name>A0A6I2GCM7_9LACT</name>
<gene>
    <name evidence="7" type="ORF">GIY09_00355</name>
</gene>
<dbReference type="SUPFAM" id="SSF52540">
    <property type="entry name" value="P-loop containing nucleoside triphosphate hydrolases"/>
    <property type="match status" value="1"/>
</dbReference>
<dbReference type="GO" id="GO:0005524">
    <property type="term" value="F:ATP binding"/>
    <property type="evidence" value="ECO:0007669"/>
    <property type="project" value="UniProtKB-UniRule"/>
</dbReference>
<proteinExistence type="predicted"/>
<evidence type="ECO:0000256" key="2">
    <source>
        <dbReference type="ARBA" id="ARBA00022801"/>
    </source>
</evidence>